<dbReference type="EMBL" id="CP053586">
    <property type="protein sequence ID" value="WNZ21700.1"/>
    <property type="molecule type" value="Genomic_DNA"/>
</dbReference>
<dbReference type="SUPFAM" id="SSF51735">
    <property type="entry name" value="NAD(P)-binding Rossmann-fold domains"/>
    <property type="match status" value="1"/>
</dbReference>
<dbReference type="RefSeq" id="WP_316432988.1">
    <property type="nucleotide sequence ID" value="NZ_CP053586.1"/>
</dbReference>
<dbReference type="InterPro" id="IPR036291">
    <property type="entry name" value="NAD(P)-bd_dom_sf"/>
</dbReference>
<reference evidence="3" key="1">
    <citation type="submission" date="2020-05" db="EMBL/GenBank/DDBJ databases">
        <authorList>
            <person name="Zhu T."/>
            <person name="Keshari N."/>
            <person name="Lu X."/>
        </authorList>
    </citation>
    <scope>NUCLEOTIDE SEQUENCE</scope>
    <source>
        <strain evidence="3">NK1-12</strain>
    </source>
</reference>
<organism evidence="3">
    <name type="scientific">Leptolyngbya sp. NK1-12</name>
    <dbReference type="NCBI Taxonomy" id="2547451"/>
    <lineage>
        <taxon>Bacteria</taxon>
        <taxon>Bacillati</taxon>
        <taxon>Cyanobacteriota</taxon>
        <taxon>Cyanophyceae</taxon>
        <taxon>Leptolyngbyales</taxon>
        <taxon>Leptolyngbyaceae</taxon>
        <taxon>Leptolyngbya group</taxon>
        <taxon>Leptolyngbya</taxon>
    </lineage>
</organism>
<evidence type="ECO:0000259" key="2">
    <source>
        <dbReference type="Pfam" id="PF01370"/>
    </source>
</evidence>
<dbReference type="Pfam" id="PF01370">
    <property type="entry name" value="Epimerase"/>
    <property type="match status" value="1"/>
</dbReference>
<evidence type="ECO:0000313" key="3">
    <source>
        <dbReference type="EMBL" id="WNZ21700.1"/>
    </source>
</evidence>
<gene>
    <name evidence="3" type="ORF">HJG54_01680</name>
</gene>
<dbReference type="PANTHER" id="PTHR43000">
    <property type="entry name" value="DTDP-D-GLUCOSE 4,6-DEHYDRATASE-RELATED"/>
    <property type="match status" value="1"/>
</dbReference>
<protein>
    <submittedName>
        <fullName evidence="3">NAD(P)-dependent oxidoreductase</fullName>
    </submittedName>
</protein>
<name>A0AA96WB73_9CYAN</name>
<sequence>MELQGKTILITGIGGFIGLRAAELALQHGMTVRGLQRTAAKAEAVKTLGAEVIVGSITDAGVAEQACQGVDVVLHLAGLVRESGDMDEFTHHNVTGALNIAKTAKKCGVQCFVNMSSAMVYGFNYPNHVTETGPLYQGNNPFCQTKIAAEQQVMQLNDPSFGVINLRPGDVYGPRSLIWVVRPLQFMKKGLFVLINDGRGVMNHLYIDNLIDAIFLAIQQEAYGETFNLTDGCETSWKEYFTRLAEIGGMPKPNSVPEFAVRALAKLHVADGSVSTASIDSVTRPYAYSIEKACNQLGYRPKIDLDEGMRCTAEWLQQENVLSSEWLARAKAS</sequence>
<dbReference type="InterPro" id="IPR001509">
    <property type="entry name" value="Epimerase_deHydtase"/>
</dbReference>
<feature type="domain" description="NAD-dependent epimerase/dehydratase" evidence="2">
    <location>
        <begin position="8"/>
        <end position="229"/>
    </location>
</feature>
<evidence type="ECO:0000256" key="1">
    <source>
        <dbReference type="ARBA" id="ARBA00007637"/>
    </source>
</evidence>
<dbReference type="Gene3D" id="3.40.50.720">
    <property type="entry name" value="NAD(P)-binding Rossmann-like Domain"/>
    <property type="match status" value="1"/>
</dbReference>
<proteinExistence type="inferred from homology"/>
<dbReference type="AlphaFoldDB" id="A0AA96WB73"/>
<comment type="similarity">
    <text evidence="1">Belongs to the NAD(P)-dependent epimerase/dehydratase family.</text>
</comment>
<accession>A0AA96WB73</accession>